<evidence type="ECO:0000256" key="12">
    <source>
        <dbReference type="SAM" id="MobiDB-lite"/>
    </source>
</evidence>
<dbReference type="GO" id="GO:0005524">
    <property type="term" value="F:ATP binding"/>
    <property type="evidence" value="ECO:0007669"/>
    <property type="project" value="UniProtKB-KW"/>
</dbReference>
<evidence type="ECO:0000256" key="13">
    <source>
        <dbReference type="SAM" id="Phobius"/>
    </source>
</evidence>
<dbReference type="GO" id="GO:0080090">
    <property type="term" value="P:regulation of primary metabolic process"/>
    <property type="evidence" value="ECO:0007669"/>
    <property type="project" value="UniProtKB-ARBA"/>
</dbReference>
<evidence type="ECO:0000256" key="7">
    <source>
        <dbReference type="ARBA" id="ARBA00022777"/>
    </source>
</evidence>
<keyword evidence="5" id="KW-0732">Signal</keyword>
<dbReference type="InterPro" id="IPR000719">
    <property type="entry name" value="Prot_kinase_dom"/>
</dbReference>
<keyword evidence="2" id="KW-1003">Cell membrane</keyword>
<keyword evidence="4 15" id="KW-0808">Transferase</keyword>
<dbReference type="InterPro" id="IPR008691">
    <property type="entry name" value="LpqH"/>
</dbReference>
<dbReference type="GO" id="GO:0016020">
    <property type="term" value="C:membrane"/>
    <property type="evidence" value="ECO:0007669"/>
    <property type="project" value="InterPro"/>
</dbReference>
<reference evidence="15 16" key="1">
    <citation type="journal article" date="2012" name="J. Bacteriol.">
        <title>Genome sequence of Mycobacterium hassiacum DSM 44199, a rare source of heat-stable mycobacterial proteins.</title>
        <authorList>
            <person name="Tiago I."/>
            <person name="Maranha A."/>
            <person name="Mendes V."/>
            <person name="Alarico S."/>
            <person name="Moynihan P.J."/>
            <person name="Clarke A.J."/>
            <person name="Macedo-Ribeiro S."/>
            <person name="Pereira P.J."/>
            <person name="Empadinhas N."/>
        </authorList>
    </citation>
    <scope>NUCLEOTIDE SEQUENCE [LARGE SCALE GENOMIC DNA]</scope>
    <source>
        <strain evidence="16">DSM 44199 / CIP 105218 / JCM 12690 / 3849</strain>
    </source>
</reference>
<keyword evidence="7 15" id="KW-0418">Kinase</keyword>
<dbReference type="InterPro" id="IPR008271">
    <property type="entry name" value="Ser/Thr_kinase_AS"/>
</dbReference>
<organism evidence="15 16">
    <name type="scientific">Mycolicibacterium hassiacum (strain DSM 44199 / CIP 105218 / JCM 12690 / 3849)</name>
    <name type="common">Mycobacterium hassiacum</name>
    <dbReference type="NCBI Taxonomy" id="1122247"/>
    <lineage>
        <taxon>Bacteria</taxon>
        <taxon>Bacillati</taxon>
        <taxon>Actinomycetota</taxon>
        <taxon>Actinomycetes</taxon>
        <taxon>Mycobacteriales</taxon>
        <taxon>Mycobacteriaceae</taxon>
        <taxon>Mycolicibacterium</taxon>
    </lineage>
</organism>
<feature type="transmembrane region" description="Helical" evidence="13">
    <location>
        <begin position="327"/>
        <end position="349"/>
    </location>
</feature>
<keyword evidence="9 13" id="KW-0472">Membrane</keyword>
<dbReference type="SUPFAM" id="SSF56112">
    <property type="entry name" value="Protein kinase-like (PK-like)"/>
    <property type="match status" value="1"/>
</dbReference>
<evidence type="ECO:0000256" key="9">
    <source>
        <dbReference type="ARBA" id="ARBA00023136"/>
    </source>
</evidence>
<evidence type="ECO:0000256" key="1">
    <source>
        <dbReference type="ARBA" id="ARBA00012513"/>
    </source>
</evidence>
<evidence type="ECO:0000259" key="14">
    <source>
        <dbReference type="PROSITE" id="PS50011"/>
    </source>
</evidence>
<keyword evidence="10" id="KW-0564">Palmitate</keyword>
<keyword evidence="16" id="KW-1185">Reference proteome</keyword>
<comment type="caution">
    <text evidence="15">The sequence shown here is derived from an EMBL/GenBank/DDBJ whole genome shotgun (WGS) entry which is preliminary data.</text>
</comment>
<dbReference type="SMART" id="SM00220">
    <property type="entry name" value="S_TKc"/>
    <property type="match status" value="1"/>
</dbReference>
<evidence type="ECO:0000313" key="15">
    <source>
        <dbReference type="EMBL" id="EKF22654.1"/>
    </source>
</evidence>
<keyword evidence="6" id="KW-0547">Nucleotide-binding</keyword>
<dbReference type="Pfam" id="PF00069">
    <property type="entry name" value="Pkinase"/>
    <property type="match status" value="1"/>
</dbReference>
<evidence type="ECO:0000256" key="11">
    <source>
        <dbReference type="ARBA" id="ARBA00023288"/>
    </source>
</evidence>
<evidence type="ECO:0000256" key="5">
    <source>
        <dbReference type="ARBA" id="ARBA00022729"/>
    </source>
</evidence>
<gene>
    <name evidence="15" type="ORF">C731_3394</name>
</gene>
<feature type="compositionally biased region" description="Low complexity" evidence="12">
    <location>
        <begin position="363"/>
        <end position="378"/>
    </location>
</feature>
<accession>K5BJ81</accession>
<evidence type="ECO:0000256" key="2">
    <source>
        <dbReference type="ARBA" id="ARBA00022475"/>
    </source>
</evidence>
<dbReference type="PROSITE" id="PS50011">
    <property type="entry name" value="PROTEIN_KINASE_DOM"/>
    <property type="match status" value="1"/>
</dbReference>
<dbReference type="GO" id="GO:0004674">
    <property type="term" value="F:protein serine/threonine kinase activity"/>
    <property type="evidence" value="ECO:0007669"/>
    <property type="project" value="UniProtKB-KW"/>
</dbReference>
<feature type="region of interest" description="Disordered" evidence="12">
    <location>
        <begin position="268"/>
        <end position="318"/>
    </location>
</feature>
<dbReference type="Pfam" id="PF05481">
    <property type="entry name" value="Myco_19_kDa"/>
    <property type="match status" value="1"/>
</dbReference>
<dbReference type="Gene3D" id="1.10.510.10">
    <property type="entry name" value="Transferase(Phosphotransferase) domain 1"/>
    <property type="match status" value="1"/>
</dbReference>
<evidence type="ECO:0000256" key="10">
    <source>
        <dbReference type="ARBA" id="ARBA00023139"/>
    </source>
</evidence>
<dbReference type="PROSITE" id="PS00108">
    <property type="entry name" value="PROTEIN_KINASE_ST"/>
    <property type="match status" value="1"/>
</dbReference>
<dbReference type="STRING" id="1122247.GCA_000379865_04203"/>
<evidence type="ECO:0000256" key="8">
    <source>
        <dbReference type="ARBA" id="ARBA00022840"/>
    </source>
</evidence>
<evidence type="ECO:0000256" key="3">
    <source>
        <dbReference type="ARBA" id="ARBA00022527"/>
    </source>
</evidence>
<dbReference type="AlphaFoldDB" id="K5BJ81"/>
<keyword evidence="11" id="KW-0449">Lipoprotein</keyword>
<dbReference type="EMBL" id="AMRA01000095">
    <property type="protein sequence ID" value="EKF22654.1"/>
    <property type="molecule type" value="Genomic_DNA"/>
</dbReference>
<dbReference type="eggNOG" id="COG0515">
    <property type="taxonomic scope" value="Bacteria"/>
</dbReference>
<dbReference type="PANTHER" id="PTHR43289:SF6">
    <property type="entry name" value="SERINE_THREONINE-PROTEIN KINASE NEKL-3"/>
    <property type="match status" value="1"/>
</dbReference>
<evidence type="ECO:0000313" key="16">
    <source>
        <dbReference type="Proteomes" id="UP000006265"/>
    </source>
</evidence>
<dbReference type="PANTHER" id="PTHR43289">
    <property type="entry name" value="MITOGEN-ACTIVATED PROTEIN KINASE KINASE KINASE 20-RELATED"/>
    <property type="match status" value="1"/>
</dbReference>
<sequence length="492" mass="52730">MLGAGGMGEVYQVKHPRLPRTEALKVLAASLTADPNFRARFTREADLAAALWHPHIVSVHDRGEYEGRLWISMDYVEGTDARRLLDERYPRGMPPDLVVEITTAVADALDYAHQRGLLHRDVKPGNILLADAEGRRRIVLADFGVARHMGEISGLTATNMTVGSVPYAAPEQLWGNQIDGKADQYGLACTVFQLLTGQQAFTANNPVELIGKHLNAPPPRISALRPDYAALDKILATALAKDPKSRFPSCTAFAGALAQALDSIRHQRAATMPARPPAPSMPGQSRPHLSTPRTPAPPQPTASFPPRPVAARPAAGSGSSSASSHRLWLIGAAAAAALILAGAVVLAIVKPGRQSSGPPPTSATPTATTGSPATDTSAKTPPPGRVRIYVDGQIQQANKQISCLALDDWFMVSLDDVTKFTAELATSSNPPKLNNFAMTLSDGSSFVVLRTDRTRPQVRVDRSTYTIYGNVEGRTRVGKEITKNIEISFTCR</sequence>
<dbReference type="InterPro" id="IPR011009">
    <property type="entry name" value="Kinase-like_dom_sf"/>
</dbReference>
<dbReference type="PATRIC" id="fig|1122247.3.peg.3256"/>
<dbReference type="Proteomes" id="UP000006265">
    <property type="component" value="Unassembled WGS sequence"/>
</dbReference>
<keyword evidence="8" id="KW-0067">ATP-binding</keyword>
<keyword evidence="3" id="KW-0723">Serine/threonine-protein kinase</keyword>
<dbReference type="Gene3D" id="3.30.200.20">
    <property type="entry name" value="Phosphorylase Kinase, domain 1"/>
    <property type="match status" value="1"/>
</dbReference>
<evidence type="ECO:0000256" key="6">
    <source>
        <dbReference type="ARBA" id="ARBA00022741"/>
    </source>
</evidence>
<dbReference type="EC" id="2.7.11.1" evidence="1"/>
<feature type="region of interest" description="Disordered" evidence="12">
    <location>
        <begin position="352"/>
        <end position="384"/>
    </location>
</feature>
<keyword evidence="13" id="KW-1133">Transmembrane helix</keyword>
<feature type="domain" description="Protein kinase" evidence="14">
    <location>
        <begin position="1"/>
        <end position="261"/>
    </location>
</feature>
<proteinExistence type="predicted"/>
<evidence type="ECO:0000256" key="4">
    <source>
        <dbReference type="ARBA" id="ARBA00022679"/>
    </source>
</evidence>
<feature type="compositionally biased region" description="Pro residues" evidence="12">
    <location>
        <begin position="294"/>
        <end position="308"/>
    </location>
</feature>
<name>K5BJ81_MYCHD</name>
<protein>
    <recommendedName>
        <fullName evidence="1">non-specific serine/threonine protein kinase</fullName>
        <ecNumber evidence="1">2.7.11.1</ecNumber>
    </recommendedName>
</protein>
<feature type="compositionally biased region" description="Low complexity" evidence="12">
    <location>
        <begin position="309"/>
        <end position="318"/>
    </location>
</feature>
<keyword evidence="13" id="KW-0812">Transmembrane</keyword>
<dbReference type="CDD" id="cd14014">
    <property type="entry name" value="STKc_PknB_like"/>
    <property type="match status" value="1"/>
</dbReference>